<dbReference type="EMBL" id="QHKS01000002">
    <property type="protein sequence ID" value="RDK04260.1"/>
    <property type="molecule type" value="Genomic_DNA"/>
</dbReference>
<dbReference type="PANTHER" id="PTHR45566">
    <property type="entry name" value="HTH-TYPE TRANSCRIPTIONAL REGULATOR YHJB-RELATED"/>
    <property type="match status" value="1"/>
</dbReference>
<name>A0A370NF93_9BURK</name>
<keyword evidence="1 3" id="KW-0597">Phosphoprotein</keyword>
<gene>
    <name evidence="6" type="ORF">DLM46_04635</name>
</gene>
<dbReference type="InterPro" id="IPR000792">
    <property type="entry name" value="Tscrpt_reg_LuxR_C"/>
</dbReference>
<dbReference type="Gene3D" id="1.10.10.10">
    <property type="entry name" value="Winged helix-like DNA-binding domain superfamily/Winged helix DNA-binding domain"/>
    <property type="match status" value="1"/>
</dbReference>
<keyword evidence="7" id="KW-1185">Reference proteome</keyword>
<comment type="caution">
    <text evidence="6">The sequence shown here is derived from an EMBL/GenBank/DDBJ whole genome shotgun (WGS) entry which is preliminary data.</text>
</comment>
<evidence type="ECO:0000256" key="1">
    <source>
        <dbReference type="ARBA" id="ARBA00022553"/>
    </source>
</evidence>
<dbReference type="SUPFAM" id="SSF46894">
    <property type="entry name" value="C-terminal effector domain of the bipartite response regulators"/>
    <property type="match status" value="1"/>
</dbReference>
<dbReference type="SMART" id="SM00421">
    <property type="entry name" value="HTH_LUXR"/>
    <property type="match status" value="1"/>
</dbReference>
<dbReference type="InterPro" id="IPR058245">
    <property type="entry name" value="NreC/VraR/RcsB-like_REC"/>
</dbReference>
<accession>A0A370NF93</accession>
<organism evidence="6 7">
    <name type="scientific">Paraburkholderia lacunae</name>
    <dbReference type="NCBI Taxonomy" id="2211104"/>
    <lineage>
        <taxon>Bacteria</taxon>
        <taxon>Pseudomonadati</taxon>
        <taxon>Pseudomonadota</taxon>
        <taxon>Betaproteobacteria</taxon>
        <taxon>Burkholderiales</taxon>
        <taxon>Burkholderiaceae</taxon>
        <taxon>Paraburkholderia</taxon>
    </lineage>
</organism>
<dbReference type="CDD" id="cd17535">
    <property type="entry name" value="REC_NarL-like"/>
    <property type="match status" value="1"/>
</dbReference>
<dbReference type="RefSeq" id="WP_115099590.1">
    <property type="nucleotide sequence ID" value="NZ_QHKS01000002.1"/>
</dbReference>
<dbReference type="InterPro" id="IPR051015">
    <property type="entry name" value="EvgA-like"/>
</dbReference>
<dbReference type="GO" id="GO:0003677">
    <property type="term" value="F:DNA binding"/>
    <property type="evidence" value="ECO:0007669"/>
    <property type="project" value="UniProtKB-KW"/>
</dbReference>
<dbReference type="OrthoDB" id="8585266at2"/>
<evidence type="ECO:0000259" key="4">
    <source>
        <dbReference type="PROSITE" id="PS50043"/>
    </source>
</evidence>
<dbReference type="InterPro" id="IPR036388">
    <property type="entry name" value="WH-like_DNA-bd_sf"/>
</dbReference>
<dbReference type="SUPFAM" id="SSF52172">
    <property type="entry name" value="CheY-like"/>
    <property type="match status" value="1"/>
</dbReference>
<dbReference type="Proteomes" id="UP000254875">
    <property type="component" value="Unassembled WGS sequence"/>
</dbReference>
<feature type="domain" description="Response regulatory" evidence="5">
    <location>
        <begin position="7"/>
        <end position="126"/>
    </location>
</feature>
<proteinExistence type="predicted"/>
<evidence type="ECO:0000313" key="7">
    <source>
        <dbReference type="Proteomes" id="UP000254875"/>
    </source>
</evidence>
<dbReference type="Pfam" id="PF00072">
    <property type="entry name" value="Response_reg"/>
    <property type="match status" value="1"/>
</dbReference>
<feature type="domain" description="HTH luxR-type" evidence="4">
    <location>
        <begin position="147"/>
        <end position="212"/>
    </location>
</feature>
<dbReference type="PRINTS" id="PR00038">
    <property type="entry name" value="HTHLUXR"/>
</dbReference>
<dbReference type="Gene3D" id="3.40.50.2300">
    <property type="match status" value="1"/>
</dbReference>
<dbReference type="InterPro" id="IPR001789">
    <property type="entry name" value="Sig_transdc_resp-reg_receiver"/>
</dbReference>
<sequence length="226" mass="24885">MNDFSVKTIFANDRPLMVAGMKAVFEKSSVIELIKTCQSPKELIDSIKTQDCDVVLIDYGMRDKGQMAGLTLLSYVRRLRPNLKIVVLLAHENPVIIRSIQARSVSGIVSKFDDVGHIITAIHTGYGGGVYLSPIVRQVIDSAGQERNYRSSKLSPREVEVIRLYLTGMTVGEIAVRLNKGKQTVSAQKTSAMRKLGVKRDMDLMKCAVNMDLIDEAAAVVAMDIA</sequence>
<dbReference type="CDD" id="cd06170">
    <property type="entry name" value="LuxR_C_like"/>
    <property type="match status" value="1"/>
</dbReference>
<keyword evidence="2" id="KW-0238">DNA-binding</keyword>
<dbReference type="PROSITE" id="PS50043">
    <property type="entry name" value="HTH_LUXR_2"/>
    <property type="match status" value="1"/>
</dbReference>
<dbReference type="GO" id="GO:0006355">
    <property type="term" value="P:regulation of DNA-templated transcription"/>
    <property type="evidence" value="ECO:0007669"/>
    <property type="project" value="InterPro"/>
</dbReference>
<reference evidence="7" key="1">
    <citation type="submission" date="2018-05" db="EMBL/GenBank/DDBJ databases">
        <authorList>
            <person name="Feng T."/>
        </authorList>
    </citation>
    <scope>NUCLEOTIDE SEQUENCE [LARGE SCALE GENOMIC DNA]</scope>
    <source>
        <strain evidence="7">S27</strain>
    </source>
</reference>
<evidence type="ECO:0000256" key="3">
    <source>
        <dbReference type="PROSITE-ProRule" id="PRU00169"/>
    </source>
</evidence>
<evidence type="ECO:0000259" key="5">
    <source>
        <dbReference type="PROSITE" id="PS50110"/>
    </source>
</evidence>
<evidence type="ECO:0000313" key="6">
    <source>
        <dbReference type="EMBL" id="RDK04260.1"/>
    </source>
</evidence>
<protein>
    <submittedName>
        <fullName evidence="6">Helix-turn-helix transcriptional regulator</fullName>
    </submittedName>
</protein>
<dbReference type="PROSITE" id="PS50110">
    <property type="entry name" value="RESPONSE_REGULATORY"/>
    <property type="match status" value="1"/>
</dbReference>
<dbReference type="GO" id="GO:0000160">
    <property type="term" value="P:phosphorelay signal transduction system"/>
    <property type="evidence" value="ECO:0007669"/>
    <property type="project" value="InterPro"/>
</dbReference>
<dbReference type="InterPro" id="IPR016032">
    <property type="entry name" value="Sig_transdc_resp-reg_C-effctor"/>
</dbReference>
<dbReference type="PANTHER" id="PTHR45566:SF1">
    <property type="entry name" value="HTH-TYPE TRANSCRIPTIONAL REGULATOR YHJB-RELATED"/>
    <property type="match status" value="1"/>
</dbReference>
<dbReference type="InterPro" id="IPR011006">
    <property type="entry name" value="CheY-like_superfamily"/>
</dbReference>
<evidence type="ECO:0000256" key="2">
    <source>
        <dbReference type="ARBA" id="ARBA00023125"/>
    </source>
</evidence>
<dbReference type="Pfam" id="PF00196">
    <property type="entry name" value="GerE"/>
    <property type="match status" value="1"/>
</dbReference>
<dbReference type="AlphaFoldDB" id="A0A370NF93"/>
<feature type="modified residue" description="4-aspartylphosphate" evidence="3">
    <location>
        <position position="58"/>
    </location>
</feature>